<dbReference type="PROSITE" id="PS00688">
    <property type="entry name" value="SIGMA54_INTERACT_3"/>
    <property type="match status" value="1"/>
</dbReference>
<feature type="domain" description="Sigma-54 factor interaction" evidence="6">
    <location>
        <begin position="147"/>
        <end position="375"/>
    </location>
</feature>
<dbReference type="Pfam" id="PF25601">
    <property type="entry name" value="AAA_lid_14"/>
    <property type="match status" value="1"/>
</dbReference>
<evidence type="ECO:0000256" key="1">
    <source>
        <dbReference type="ARBA" id="ARBA00022741"/>
    </source>
</evidence>
<keyword evidence="5" id="KW-0804">Transcription</keyword>
<dbReference type="InterPro" id="IPR000014">
    <property type="entry name" value="PAS"/>
</dbReference>
<dbReference type="Proteomes" id="UP000323521">
    <property type="component" value="Chromosome"/>
</dbReference>
<protein>
    <recommendedName>
        <fullName evidence="10">PAS domain S-box protein</fullName>
    </recommendedName>
</protein>
<dbReference type="SUPFAM" id="SSF52540">
    <property type="entry name" value="P-loop containing nucleoside triphosphate hydrolases"/>
    <property type="match status" value="1"/>
</dbReference>
<accession>A0A3G1L2R9</accession>
<keyword evidence="9" id="KW-1185">Reference proteome</keyword>
<dbReference type="InterPro" id="IPR002197">
    <property type="entry name" value="HTH_Fis"/>
</dbReference>
<evidence type="ECO:0000313" key="9">
    <source>
        <dbReference type="Proteomes" id="UP000323521"/>
    </source>
</evidence>
<organism evidence="8 9">
    <name type="scientific">Formimonas warabiya</name>
    <dbReference type="NCBI Taxonomy" id="1761012"/>
    <lineage>
        <taxon>Bacteria</taxon>
        <taxon>Bacillati</taxon>
        <taxon>Bacillota</taxon>
        <taxon>Clostridia</taxon>
        <taxon>Eubacteriales</taxon>
        <taxon>Peptococcaceae</taxon>
        <taxon>Candidatus Formimonas</taxon>
    </lineage>
</organism>
<dbReference type="InterPro" id="IPR035965">
    <property type="entry name" value="PAS-like_dom_sf"/>
</dbReference>
<dbReference type="InterPro" id="IPR027417">
    <property type="entry name" value="P-loop_NTPase"/>
</dbReference>
<dbReference type="FunFam" id="3.40.50.300:FF:000006">
    <property type="entry name" value="DNA-binding transcriptional regulator NtrC"/>
    <property type="match status" value="1"/>
</dbReference>
<dbReference type="InterPro" id="IPR058031">
    <property type="entry name" value="AAA_lid_NorR"/>
</dbReference>
<dbReference type="Gene3D" id="1.10.8.60">
    <property type="match status" value="1"/>
</dbReference>
<dbReference type="Gene3D" id="3.40.50.300">
    <property type="entry name" value="P-loop containing nucleotide triphosphate hydrolases"/>
    <property type="match status" value="1"/>
</dbReference>
<keyword evidence="2" id="KW-0067">ATP-binding</keyword>
<dbReference type="SMART" id="SM00382">
    <property type="entry name" value="AAA"/>
    <property type="match status" value="1"/>
</dbReference>
<evidence type="ECO:0000259" key="7">
    <source>
        <dbReference type="PROSITE" id="PS50112"/>
    </source>
</evidence>
<dbReference type="GO" id="GO:0043565">
    <property type="term" value="F:sequence-specific DNA binding"/>
    <property type="evidence" value="ECO:0007669"/>
    <property type="project" value="InterPro"/>
</dbReference>
<name>A0A3G1L2R9_FORW1</name>
<evidence type="ECO:0000259" key="6">
    <source>
        <dbReference type="PROSITE" id="PS50045"/>
    </source>
</evidence>
<dbReference type="PROSITE" id="PS00675">
    <property type="entry name" value="SIGMA54_INTERACT_1"/>
    <property type="match status" value="1"/>
</dbReference>
<dbReference type="EMBL" id="CP017634">
    <property type="protein sequence ID" value="ATW28938.1"/>
    <property type="molecule type" value="Genomic_DNA"/>
</dbReference>
<dbReference type="Pfam" id="PF13426">
    <property type="entry name" value="PAS_9"/>
    <property type="match status" value="1"/>
</dbReference>
<dbReference type="Pfam" id="PF00158">
    <property type="entry name" value="Sigma54_activat"/>
    <property type="match status" value="1"/>
</dbReference>
<evidence type="ECO:0000313" key="8">
    <source>
        <dbReference type="EMBL" id="ATW28938.1"/>
    </source>
</evidence>
<evidence type="ECO:0000256" key="5">
    <source>
        <dbReference type="ARBA" id="ARBA00023163"/>
    </source>
</evidence>
<dbReference type="PRINTS" id="PR01590">
    <property type="entry name" value="HTHFIS"/>
</dbReference>
<dbReference type="InterPro" id="IPR025943">
    <property type="entry name" value="Sigma_54_int_dom_ATP-bd_2"/>
</dbReference>
<evidence type="ECO:0000256" key="4">
    <source>
        <dbReference type="ARBA" id="ARBA00023125"/>
    </source>
</evidence>
<dbReference type="PANTHER" id="PTHR32071">
    <property type="entry name" value="TRANSCRIPTIONAL REGULATORY PROTEIN"/>
    <property type="match status" value="1"/>
</dbReference>
<gene>
    <name evidence="8" type="ORF">DCMF_26925</name>
</gene>
<dbReference type="InterPro" id="IPR002078">
    <property type="entry name" value="Sigma_54_int"/>
</dbReference>
<dbReference type="Gene3D" id="3.30.450.20">
    <property type="entry name" value="PAS domain"/>
    <property type="match status" value="1"/>
</dbReference>
<dbReference type="InterPro" id="IPR009057">
    <property type="entry name" value="Homeodomain-like_sf"/>
</dbReference>
<dbReference type="GO" id="GO:0006355">
    <property type="term" value="P:regulation of DNA-templated transcription"/>
    <property type="evidence" value="ECO:0007669"/>
    <property type="project" value="InterPro"/>
</dbReference>
<dbReference type="CDD" id="cd00130">
    <property type="entry name" value="PAS"/>
    <property type="match status" value="1"/>
</dbReference>
<dbReference type="InterPro" id="IPR025662">
    <property type="entry name" value="Sigma_54_int_dom_ATP-bd_1"/>
</dbReference>
<dbReference type="AlphaFoldDB" id="A0A3G1L2R9"/>
<dbReference type="PROSITE" id="PS00676">
    <property type="entry name" value="SIGMA54_INTERACT_2"/>
    <property type="match status" value="1"/>
</dbReference>
<keyword evidence="4" id="KW-0238">DNA-binding</keyword>
<dbReference type="NCBIfam" id="TIGR00229">
    <property type="entry name" value="sensory_box"/>
    <property type="match status" value="1"/>
</dbReference>
<dbReference type="InterPro" id="IPR003593">
    <property type="entry name" value="AAA+_ATPase"/>
</dbReference>
<dbReference type="PROSITE" id="PS50045">
    <property type="entry name" value="SIGMA54_INTERACT_4"/>
    <property type="match status" value="1"/>
</dbReference>
<dbReference type="SUPFAM" id="SSF46689">
    <property type="entry name" value="Homeodomain-like"/>
    <property type="match status" value="1"/>
</dbReference>
<dbReference type="CDD" id="cd00009">
    <property type="entry name" value="AAA"/>
    <property type="match status" value="1"/>
</dbReference>
<evidence type="ECO:0008006" key="10">
    <source>
        <dbReference type="Google" id="ProtNLM"/>
    </source>
</evidence>
<dbReference type="Pfam" id="PF02954">
    <property type="entry name" value="HTH_8"/>
    <property type="match status" value="1"/>
</dbReference>
<sequence>MYEKILNSIDEGIHSIDVHGNLFIYNSAQEKLEGYRASEVLGKHVTEIYNLDRTSSLLLKVLEEGRPIFDYHQEYTTKNGNYIDVLCSTVPLYSGNKIVGSAAILKDFSKFRQMAEKILYLQEKLTVKWSKTTSIQQKERHTTFDQLIGLNKQFLESITWAKTAAKSDSPILIFGETGTGKELFAQSIHEESRRSRGPFLAINCAAIPENLLEGILFGTVKGAFTGAINRVGLFEQANGGSLFLDEINSMPLALQAKLLRVLEEKKVRRLGGNEEIPIDTRIISSCNVTPTIAIERGQIRADLFYRLAVVYVFLPPLRDRLDDLELLSNYFIQALNIQLDKSISGLNHEVISAFKNYHWPGNVRQLKHTIECAMNIIPSQEKFISPSHIPKYLGLFSQDNIELKIEPTEQEVKKNHTLSVLSQIKEQEKDLIINALKKSKGNVARAAEELGMSRQLLQYRLKRLNLK</sequence>
<feature type="domain" description="PAS" evidence="7">
    <location>
        <begin position="1"/>
        <end position="51"/>
    </location>
</feature>
<dbReference type="GO" id="GO:0005524">
    <property type="term" value="F:ATP binding"/>
    <property type="evidence" value="ECO:0007669"/>
    <property type="project" value="UniProtKB-KW"/>
</dbReference>
<evidence type="ECO:0000256" key="2">
    <source>
        <dbReference type="ARBA" id="ARBA00022840"/>
    </source>
</evidence>
<proteinExistence type="predicted"/>
<keyword evidence="3" id="KW-0805">Transcription regulation</keyword>
<dbReference type="PANTHER" id="PTHR32071:SF74">
    <property type="entry name" value="TRANSCRIPTIONAL ACTIVATOR ROCR"/>
    <property type="match status" value="1"/>
</dbReference>
<dbReference type="KEGG" id="fwa:DCMF_26925"/>
<reference evidence="8 9" key="1">
    <citation type="submission" date="2016-10" db="EMBL/GenBank/DDBJ databases">
        <title>Complete Genome Sequence of Peptococcaceae strain DCMF.</title>
        <authorList>
            <person name="Edwards R.J."/>
            <person name="Holland S.I."/>
            <person name="Deshpande N.P."/>
            <person name="Wong Y.K."/>
            <person name="Ertan H."/>
            <person name="Manefield M."/>
            <person name="Russell T.L."/>
            <person name="Lee M.J."/>
        </authorList>
    </citation>
    <scope>NUCLEOTIDE SEQUENCE [LARGE SCALE GENOMIC DNA]</scope>
    <source>
        <strain evidence="8 9">DCMF</strain>
    </source>
</reference>
<keyword evidence="1" id="KW-0547">Nucleotide-binding</keyword>
<dbReference type="PROSITE" id="PS50112">
    <property type="entry name" value="PAS"/>
    <property type="match status" value="1"/>
</dbReference>
<dbReference type="SUPFAM" id="SSF55785">
    <property type="entry name" value="PYP-like sensor domain (PAS domain)"/>
    <property type="match status" value="1"/>
</dbReference>
<dbReference type="InterPro" id="IPR025944">
    <property type="entry name" value="Sigma_54_int_dom_CS"/>
</dbReference>
<evidence type="ECO:0000256" key="3">
    <source>
        <dbReference type="ARBA" id="ARBA00023015"/>
    </source>
</evidence>
<dbReference type="Gene3D" id="1.10.10.60">
    <property type="entry name" value="Homeodomain-like"/>
    <property type="match status" value="1"/>
</dbReference>